<feature type="region of interest" description="Disordered" evidence="14">
    <location>
        <begin position="103"/>
        <end position="125"/>
    </location>
</feature>
<dbReference type="SMART" id="SM00382">
    <property type="entry name" value="AAA"/>
    <property type="match status" value="1"/>
</dbReference>
<dbReference type="InterPro" id="IPR047040">
    <property type="entry name" value="FlhF__GTPase_dom"/>
</dbReference>
<keyword evidence="9" id="KW-0342">GTP-binding</keyword>
<evidence type="ECO:0000256" key="2">
    <source>
        <dbReference type="ARBA" id="ARBA00008531"/>
    </source>
</evidence>
<dbReference type="GO" id="GO:0044781">
    <property type="term" value="P:bacterial-type flagellum organization"/>
    <property type="evidence" value="ECO:0007669"/>
    <property type="project" value="UniProtKB-UniRule"/>
</dbReference>
<dbReference type="InterPro" id="IPR020006">
    <property type="entry name" value="FlhF"/>
</dbReference>
<feature type="domain" description="SRP54-type proteins GTP-binding" evidence="16">
    <location>
        <begin position="228"/>
        <end position="419"/>
    </location>
</feature>
<dbReference type="GO" id="GO:0006614">
    <property type="term" value="P:SRP-dependent cotranslational protein targeting to membrane"/>
    <property type="evidence" value="ECO:0007669"/>
    <property type="project" value="UniProtKB-UniRule"/>
</dbReference>
<sequence length="419" mass="46670">MRIKVFKAATIQAAMLQVKSELGIDAVILHTKKYHKGGFLGYKGKEIVELTAAVDDVPRKALPKRENKNFTGNETNQADRVFSQDPIVPRNIVTQYKSAGNLDRMSDSETVPSTKLQKNTGQNGFLPTVNDDLQEQKIKQLEAELSQIKMMLQQTLPDPINSSQFVSVPEILAEHEVADTIIHDILKGISEKQMLQNKDAPEVLEHLTTYFDRIMHSGNDIIIKPQKTKIIALIGATGVGKTTTLAKLAARFVLEKEMNVALITADTYRISAVEQLKTYSDIIGLTLETVYSPTDLKAAIDKHRDKQLILIDTAGRSQHNDFQLNELRELLAVDPNIEKHLVLSATTKYKDAVDIIRKFSLCAPDRVLFTKVDETSSIGTVVNLIHEYPITLSYFTNGQSVPDDIIPASSRGLAELLLR</sequence>
<dbReference type="Gene3D" id="3.40.50.300">
    <property type="entry name" value="P-loop containing nucleotide triphosphate hydrolases"/>
    <property type="match status" value="1"/>
</dbReference>
<keyword evidence="6" id="KW-0547">Nucleotide-binding</keyword>
<comment type="subcellular location">
    <subcellularLocation>
        <location evidence="1">Cell membrane</location>
        <topology evidence="1">Peripheral membrane protein</topology>
        <orientation evidence="1">Cytoplasmic side</orientation>
    </subcellularLocation>
</comment>
<evidence type="ECO:0000256" key="5">
    <source>
        <dbReference type="ARBA" id="ARBA00022475"/>
    </source>
</evidence>
<evidence type="ECO:0000256" key="3">
    <source>
        <dbReference type="ARBA" id="ARBA00014919"/>
    </source>
</evidence>
<dbReference type="CDD" id="cd17873">
    <property type="entry name" value="FlhF"/>
    <property type="match status" value="1"/>
</dbReference>
<evidence type="ECO:0000259" key="16">
    <source>
        <dbReference type="SMART" id="SM00962"/>
    </source>
</evidence>
<evidence type="ECO:0000259" key="15">
    <source>
        <dbReference type="SMART" id="SM00382"/>
    </source>
</evidence>
<dbReference type="InterPro" id="IPR027417">
    <property type="entry name" value="P-loop_NTPase"/>
</dbReference>
<reference evidence="18" key="1">
    <citation type="submission" date="2016-10" db="EMBL/GenBank/DDBJ databases">
        <authorList>
            <person name="Varghese N."/>
            <person name="Submissions S."/>
        </authorList>
    </citation>
    <scope>NUCLEOTIDE SEQUENCE [LARGE SCALE GENOMIC DNA]</scope>
    <source>
        <strain evidence="18">DSM 2179</strain>
    </source>
</reference>
<comment type="function">
    <text evidence="12">Necessary for flagellar biosynthesis. May be involved in translocation of the flagellum.</text>
</comment>
<keyword evidence="7" id="KW-1005">Bacterial flagellum biogenesis</keyword>
<proteinExistence type="inferred from homology"/>
<evidence type="ECO:0000313" key="18">
    <source>
        <dbReference type="Proteomes" id="UP000199662"/>
    </source>
</evidence>
<keyword evidence="4" id="KW-0813">Transport</keyword>
<evidence type="ECO:0000256" key="8">
    <source>
        <dbReference type="ARBA" id="ARBA00022927"/>
    </source>
</evidence>
<dbReference type="EMBL" id="FNZK01000012">
    <property type="protein sequence ID" value="SEJ62971.1"/>
    <property type="molecule type" value="Genomic_DNA"/>
</dbReference>
<evidence type="ECO:0000256" key="6">
    <source>
        <dbReference type="ARBA" id="ARBA00022741"/>
    </source>
</evidence>
<dbReference type="GO" id="GO:0003924">
    <property type="term" value="F:GTPase activity"/>
    <property type="evidence" value="ECO:0007669"/>
    <property type="project" value="UniProtKB-UniRule"/>
</dbReference>
<keyword evidence="18" id="KW-1185">Reference proteome</keyword>
<protein>
    <recommendedName>
        <fullName evidence="3 13">Flagellar biosynthesis protein FlhF</fullName>
    </recommendedName>
</protein>
<keyword evidence="17" id="KW-0969">Cilium</keyword>
<comment type="similarity">
    <text evidence="2">Belongs to the GTP-binding SRP family.</text>
</comment>
<dbReference type="GO" id="GO:0015031">
    <property type="term" value="P:protein transport"/>
    <property type="evidence" value="ECO:0007669"/>
    <property type="project" value="UniProtKB-KW"/>
</dbReference>
<evidence type="ECO:0000256" key="11">
    <source>
        <dbReference type="ARBA" id="ARBA00023225"/>
    </source>
</evidence>
<evidence type="ECO:0000256" key="4">
    <source>
        <dbReference type="ARBA" id="ARBA00022448"/>
    </source>
</evidence>
<dbReference type="Proteomes" id="UP000199662">
    <property type="component" value="Unassembled WGS sequence"/>
</dbReference>
<dbReference type="SMART" id="SM00962">
    <property type="entry name" value="SRP54"/>
    <property type="match status" value="1"/>
</dbReference>
<dbReference type="PANTHER" id="PTHR43134">
    <property type="entry name" value="SIGNAL RECOGNITION PARTICLE RECEPTOR SUBUNIT ALPHA"/>
    <property type="match status" value="1"/>
</dbReference>
<dbReference type="SUPFAM" id="SSF52540">
    <property type="entry name" value="P-loop containing nucleoside triphosphate hydrolases"/>
    <property type="match status" value="1"/>
</dbReference>
<feature type="domain" description="AAA+ ATPase" evidence="15">
    <location>
        <begin position="227"/>
        <end position="373"/>
    </location>
</feature>
<keyword evidence="5" id="KW-1003">Cell membrane</keyword>
<evidence type="ECO:0000256" key="12">
    <source>
        <dbReference type="ARBA" id="ARBA00025337"/>
    </source>
</evidence>
<keyword evidence="17" id="KW-0966">Cell projection</keyword>
<dbReference type="InterPro" id="IPR003593">
    <property type="entry name" value="AAA+_ATPase"/>
</dbReference>
<dbReference type="GO" id="GO:0005525">
    <property type="term" value="F:GTP binding"/>
    <property type="evidence" value="ECO:0007669"/>
    <property type="project" value="UniProtKB-UniRule"/>
</dbReference>
<evidence type="ECO:0000256" key="9">
    <source>
        <dbReference type="ARBA" id="ARBA00023134"/>
    </source>
</evidence>
<dbReference type="STRING" id="84035.SAMN05660742_11254"/>
<name>A0A1H7ABK4_9FIRM</name>
<keyword evidence="11" id="KW-1006">Bacterial flagellum protein export</keyword>
<dbReference type="RefSeq" id="WP_091832180.1">
    <property type="nucleotide sequence ID" value="NZ_FNZK01000012.1"/>
</dbReference>
<dbReference type="FunFam" id="3.40.50.300:FF:000695">
    <property type="entry name" value="Flagellar biosynthesis regulator FlhF"/>
    <property type="match status" value="1"/>
</dbReference>
<evidence type="ECO:0000256" key="1">
    <source>
        <dbReference type="ARBA" id="ARBA00004413"/>
    </source>
</evidence>
<evidence type="ECO:0000313" key="17">
    <source>
        <dbReference type="EMBL" id="SEJ62971.1"/>
    </source>
</evidence>
<dbReference type="InterPro" id="IPR000897">
    <property type="entry name" value="SRP54_GTPase_dom"/>
</dbReference>
<evidence type="ECO:0000256" key="7">
    <source>
        <dbReference type="ARBA" id="ARBA00022795"/>
    </source>
</evidence>
<gene>
    <name evidence="17" type="ORF">SAMN05660742_11254</name>
</gene>
<dbReference type="PANTHER" id="PTHR43134:SF3">
    <property type="entry name" value="FLAGELLAR BIOSYNTHESIS PROTEIN FLHF"/>
    <property type="match status" value="1"/>
</dbReference>
<dbReference type="Pfam" id="PF00448">
    <property type="entry name" value="SRP54"/>
    <property type="match status" value="1"/>
</dbReference>
<dbReference type="AlphaFoldDB" id="A0A1H7ABK4"/>
<dbReference type="GO" id="GO:0005047">
    <property type="term" value="F:signal recognition particle binding"/>
    <property type="evidence" value="ECO:0007669"/>
    <property type="project" value="TreeGrafter"/>
</dbReference>
<dbReference type="Gene3D" id="1.20.120.1380">
    <property type="entry name" value="Flagellar FlhF biosynthesis protein, N domain"/>
    <property type="match status" value="1"/>
</dbReference>
<dbReference type="NCBIfam" id="TIGR03499">
    <property type="entry name" value="FlhF"/>
    <property type="match status" value="1"/>
</dbReference>
<keyword evidence="17" id="KW-0282">Flagellum</keyword>
<feature type="compositionally biased region" description="Polar residues" evidence="14">
    <location>
        <begin position="108"/>
        <end position="125"/>
    </location>
</feature>
<evidence type="ECO:0000256" key="13">
    <source>
        <dbReference type="NCBIfam" id="TIGR03499"/>
    </source>
</evidence>
<evidence type="ECO:0000256" key="10">
    <source>
        <dbReference type="ARBA" id="ARBA00023136"/>
    </source>
</evidence>
<dbReference type="GO" id="GO:0005886">
    <property type="term" value="C:plasma membrane"/>
    <property type="evidence" value="ECO:0007669"/>
    <property type="project" value="UniProtKB-SubCell"/>
</dbReference>
<keyword evidence="10" id="KW-0472">Membrane</keyword>
<organism evidence="17 18">
    <name type="scientific">Propionispira arboris</name>
    <dbReference type="NCBI Taxonomy" id="84035"/>
    <lineage>
        <taxon>Bacteria</taxon>
        <taxon>Bacillati</taxon>
        <taxon>Bacillota</taxon>
        <taxon>Negativicutes</taxon>
        <taxon>Selenomonadales</taxon>
        <taxon>Selenomonadaceae</taxon>
        <taxon>Propionispira</taxon>
    </lineage>
</organism>
<keyword evidence="8" id="KW-0653">Protein transport</keyword>
<evidence type="ECO:0000256" key="14">
    <source>
        <dbReference type="SAM" id="MobiDB-lite"/>
    </source>
</evidence>
<accession>A0A1H7ABK4</accession>